<feature type="coiled-coil region" evidence="1">
    <location>
        <begin position="176"/>
        <end position="210"/>
    </location>
</feature>
<evidence type="ECO:0008006" key="5">
    <source>
        <dbReference type="Google" id="ProtNLM"/>
    </source>
</evidence>
<dbReference type="AlphaFoldDB" id="A0A1X2GCU0"/>
<dbReference type="STRING" id="101127.A0A1X2GCU0"/>
<feature type="compositionally biased region" description="Low complexity" evidence="2">
    <location>
        <begin position="125"/>
        <end position="146"/>
    </location>
</feature>
<dbReference type="GO" id="GO:0016579">
    <property type="term" value="P:protein deubiquitination"/>
    <property type="evidence" value="ECO:0007669"/>
    <property type="project" value="TreeGrafter"/>
</dbReference>
<evidence type="ECO:0000313" key="4">
    <source>
        <dbReference type="Proteomes" id="UP000242146"/>
    </source>
</evidence>
<name>A0A1X2GCU0_9FUNG</name>
<organism evidence="3 4">
    <name type="scientific">Hesseltinella vesiculosa</name>
    <dbReference type="NCBI Taxonomy" id="101127"/>
    <lineage>
        <taxon>Eukaryota</taxon>
        <taxon>Fungi</taxon>
        <taxon>Fungi incertae sedis</taxon>
        <taxon>Mucoromycota</taxon>
        <taxon>Mucoromycotina</taxon>
        <taxon>Mucoromycetes</taxon>
        <taxon>Mucorales</taxon>
        <taxon>Cunninghamellaceae</taxon>
        <taxon>Hesseltinella</taxon>
    </lineage>
</organism>
<keyword evidence="1" id="KW-0175">Coiled coil</keyword>
<dbReference type="Proteomes" id="UP000242146">
    <property type="component" value="Unassembled WGS sequence"/>
</dbReference>
<feature type="compositionally biased region" description="Acidic residues" evidence="2">
    <location>
        <begin position="24"/>
        <end position="39"/>
    </location>
</feature>
<reference evidence="3 4" key="1">
    <citation type="submission" date="2016-07" db="EMBL/GenBank/DDBJ databases">
        <title>Pervasive Adenine N6-methylation of Active Genes in Fungi.</title>
        <authorList>
            <consortium name="DOE Joint Genome Institute"/>
            <person name="Mondo S.J."/>
            <person name="Dannebaum R.O."/>
            <person name="Kuo R.C."/>
            <person name="Labutti K."/>
            <person name="Haridas S."/>
            <person name="Kuo A."/>
            <person name="Salamov A."/>
            <person name="Ahrendt S.R."/>
            <person name="Lipzen A."/>
            <person name="Sullivan W."/>
            <person name="Andreopoulos W.B."/>
            <person name="Clum A."/>
            <person name="Lindquist E."/>
            <person name="Daum C."/>
            <person name="Ramamoorthy G.K."/>
            <person name="Gryganskyi A."/>
            <person name="Culley D."/>
            <person name="Magnuson J.K."/>
            <person name="James T.Y."/>
            <person name="O'Malley M.A."/>
            <person name="Stajich J.E."/>
            <person name="Spatafora J.W."/>
            <person name="Visel A."/>
            <person name="Grigoriev I.V."/>
        </authorList>
    </citation>
    <scope>NUCLEOTIDE SEQUENCE [LARGE SCALE GENOMIC DNA]</scope>
    <source>
        <strain evidence="3 4">NRRL 3301</strain>
    </source>
</reference>
<feature type="region of interest" description="Disordered" evidence="2">
    <location>
        <begin position="24"/>
        <end position="44"/>
    </location>
</feature>
<accession>A0A1X2GCU0</accession>
<sequence>MNSFHACLDPLVYEKQKDWFDEDAYGSSDDDVPTDDDTQTDGHPRFKLTTFSQVPPLLLVLLEDRRSDNDTAAADYHIEPTVYLDRYLTANRQLVLEKHQQGDQWRQEVLDLRTRLDQLQKTLQSPASAPAGAPHAPASASSPSALSKTDILDLTSRFLNSKISSDHPSPDYTQGLQSLNLVVQNVKNNLERKQKEFAQLEQERQASLKGLFEDDTLKKRPYDLRAALYTDGMNGTGHHWGYIWIEPDEENLLEDIPIDNEGSWYRFCDADVRKVTSDEVVAESANPFALLYCDRTLPVVPKDQILSQVPSELTELIDRDNQVLEDEITAHSQPLSDRPISPYSNITDLGAYNVSSENSNTVSDTNVVVIPTQPPDYTPYDTNSAQDAIVIEHVQSVGPDPSPQVQPSPQHYDLAEDFIVSIRDCPGDDPRLLTSGFHMFLARVSDVDTMAKYIAAVDAHTEDPGDGSIPDLLRSKMHHVSLQSMDQITTFDDSLSALFELYQQYVTMGTVIAAGLAHIANAKDYSAALTMFLKYKQLFSTWRSNLMMNDHVLWRFQALDVLNFNSLMTSNSIKCLDVS</sequence>
<evidence type="ECO:0000256" key="2">
    <source>
        <dbReference type="SAM" id="MobiDB-lite"/>
    </source>
</evidence>
<feature type="region of interest" description="Disordered" evidence="2">
    <location>
        <begin position="124"/>
        <end position="146"/>
    </location>
</feature>
<dbReference type="GO" id="GO:0005829">
    <property type="term" value="C:cytosol"/>
    <property type="evidence" value="ECO:0007669"/>
    <property type="project" value="TreeGrafter"/>
</dbReference>
<dbReference type="Gene3D" id="3.90.70.10">
    <property type="entry name" value="Cysteine proteinases"/>
    <property type="match status" value="1"/>
</dbReference>
<dbReference type="PANTHER" id="PTHR39597">
    <property type="entry name" value="UBA DOMAIN-CONTAINING PROTEIN RUP1"/>
    <property type="match status" value="1"/>
</dbReference>
<keyword evidence="4" id="KW-1185">Reference proteome</keyword>
<comment type="caution">
    <text evidence="3">The sequence shown here is derived from an EMBL/GenBank/DDBJ whole genome shotgun (WGS) entry which is preliminary data.</text>
</comment>
<gene>
    <name evidence="3" type="ORF">DM01DRAFT_1090785</name>
</gene>
<dbReference type="GO" id="GO:0005634">
    <property type="term" value="C:nucleus"/>
    <property type="evidence" value="ECO:0007669"/>
    <property type="project" value="TreeGrafter"/>
</dbReference>
<dbReference type="OrthoDB" id="443682at2759"/>
<evidence type="ECO:0000256" key="1">
    <source>
        <dbReference type="SAM" id="Coils"/>
    </source>
</evidence>
<evidence type="ECO:0000313" key="3">
    <source>
        <dbReference type="EMBL" id="ORX50857.1"/>
    </source>
</evidence>
<proteinExistence type="predicted"/>
<dbReference type="InterPro" id="IPR038765">
    <property type="entry name" value="Papain-like_cys_pep_sf"/>
</dbReference>
<dbReference type="SUPFAM" id="SSF54001">
    <property type="entry name" value="Cysteine proteinases"/>
    <property type="match status" value="1"/>
</dbReference>
<protein>
    <recommendedName>
        <fullName evidence="5">USP domain-containing protein</fullName>
    </recommendedName>
</protein>
<dbReference type="InterPro" id="IPR055335">
    <property type="entry name" value="Ucp6/RUP1"/>
</dbReference>
<dbReference type="PANTHER" id="PTHR39597:SF1">
    <property type="entry name" value="UBA DOMAIN-CONTAINING PROTEIN RUP1"/>
    <property type="match status" value="1"/>
</dbReference>
<dbReference type="EMBL" id="MCGT01000022">
    <property type="protein sequence ID" value="ORX50857.1"/>
    <property type="molecule type" value="Genomic_DNA"/>
</dbReference>